<feature type="compositionally biased region" description="Polar residues" evidence="1">
    <location>
        <begin position="370"/>
        <end position="404"/>
    </location>
</feature>
<sequence>MEDSCKRNDFNVRRLSLIDVCSEDDSLLLNSSLADSLHHQSSENQEHGNAELLENVYANILEDTIGPLERKERVLQPSESPEPEMTRKNGKYNLRKSLAWDSAFFTSAGVLEPDELSCIIEGVEKGEKQKLTGIQEEVQRSADSISTLESDGLTLESLESDLFEDVRASIQKSSKVSNAAKARSKTGSGVAETQPICSKKKVDLASRSKIKANLVSSKPNVRLQASAKLTNQVSVSPRVSQSFASRRESTSSLAKRPMVLVKDTPSSTPLTKRASLSDNHAKLGKDAKIASGRGAPVSKIPASGGSRNNVPRPPVSYKTSSLGSSVVTKTQTTSSFDSSGSVSSDSVSKSSTKSMKTKKDSITGRPPSFGATSKTPSRTSSRNKVQSGSPHLSAMLISSSKVAPSTSPASSISEWSSESYSSNSTVKQRSNSSRASLESTCKEASVDGDVPHVLEALNQCNEQGSVGHEIQVIESLGECVKKASSASGALPHLASMRPSGLRLPSPKIGFFDGVKSTGRTPPGIMSSHPVPRGGLPKTGAGNVTPNGGPNKAKSGNPQTCRTLMAIRSIKADPQRTLVNTKSKSPTPLKESLVAAIRSSSASRNVKSCPGISPRVQNRLSPKVQSRLSPKGGGESQLKDKEIEAEGCDIGMCASDIGIAEKNGSLDVLKDKVCSETKGSIPTTDMNVIPINGELNTSDSGSNFLVEKDMSYQKVGEEAKYVQADLKNDLPVIKITNVEEKFEFEDQVDDVSRQVGAMDINKESLDKNIGDSLSLSQLNVGGKDISGALELSCQRELHGRTQQDEYLKCLSKPVPSNSPTTFEITSSMRTPFSEKDSFCNMDGFSDVLTGMKVVEVEKAAVLTALESSMKENS</sequence>
<feature type="compositionally biased region" description="Polar residues" evidence="1">
    <location>
        <begin position="425"/>
        <end position="434"/>
    </location>
</feature>
<proteinExistence type="predicted"/>
<keyword evidence="2" id="KW-1185">Reference proteome</keyword>
<evidence type="ECO:0000256" key="1">
    <source>
        <dbReference type="SAM" id="MobiDB-lite"/>
    </source>
</evidence>
<dbReference type="PANTHER" id="PTHR33737">
    <property type="entry name" value="OS05G0121800 PROTEIN"/>
    <property type="match status" value="1"/>
</dbReference>
<dbReference type="PANTHER" id="PTHR33737:SF2">
    <property type="entry name" value="OS12G0102700 PROTEIN"/>
    <property type="match status" value="1"/>
</dbReference>
<gene>
    <name evidence="3" type="primary">LOC109012828</name>
</gene>
<feature type="compositionally biased region" description="Low complexity" evidence="1">
    <location>
        <begin position="405"/>
        <end position="424"/>
    </location>
</feature>
<feature type="compositionally biased region" description="Polar residues" evidence="1">
    <location>
        <begin position="541"/>
        <end position="557"/>
    </location>
</feature>
<dbReference type="AlphaFoldDB" id="A0A2I4H217"/>
<reference evidence="3" key="1">
    <citation type="submission" date="2025-08" db="UniProtKB">
        <authorList>
            <consortium name="RefSeq"/>
        </authorList>
    </citation>
    <scope>IDENTIFICATION</scope>
    <source>
        <tissue evidence="3">Leaves</tissue>
    </source>
</reference>
<feature type="region of interest" description="Disordered" evidence="1">
    <location>
        <begin position="518"/>
        <end position="557"/>
    </location>
</feature>
<feature type="compositionally biased region" description="Polar residues" evidence="1">
    <location>
        <begin position="264"/>
        <end position="278"/>
    </location>
</feature>
<dbReference type="InterPro" id="IPR045882">
    <property type="entry name" value="GPT1/2"/>
</dbReference>
<accession>A0A2I4H217</accession>
<dbReference type="GO" id="GO:0008017">
    <property type="term" value="F:microtubule binding"/>
    <property type="evidence" value="ECO:0007669"/>
    <property type="project" value="InterPro"/>
</dbReference>
<dbReference type="RefSeq" id="XP_018850200.1">
    <property type="nucleotide sequence ID" value="XM_018994655.2"/>
</dbReference>
<name>A0A2I4H217_JUGRE</name>
<feature type="compositionally biased region" description="Basic and acidic residues" evidence="1">
    <location>
        <begin position="279"/>
        <end position="288"/>
    </location>
</feature>
<protein>
    <submittedName>
        <fullName evidence="3">Uncharacterized protein LOC109012828</fullName>
    </submittedName>
</protein>
<dbReference type="STRING" id="51240.A0A2I4H217"/>
<dbReference type="FunCoup" id="A0A2I4H217">
    <property type="interactions" value="1030"/>
</dbReference>
<evidence type="ECO:0000313" key="2">
    <source>
        <dbReference type="Proteomes" id="UP000235220"/>
    </source>
</evidence>
<dbReference type="KEGG" id="jre:109012828"/>
<feature type="region of interest" description="Disordered" evidence="1">
    <location>
        <begin position="603"/>
        <end position="637"/>
    </location>
</feature>
<dbReference type="OrthoDB" id="1931260at2759"/>
<dbReference type="GeneID" id="109012828"/>
<feature type="compositionally biased region" description="Polar residues" evidence="1">
    <location>
        <begin position="614"/>
        <end position="627"/>
    </location>
</feature>
<feature type="region of interest" description="Disordered" evidence="1">
    <location>
        <begin position="174"/>
        <end position="193"/>
    </location>
</feature>
<dbReference type="Proteomes" id="UP000235220">
    <property type="component" value="Chromosome 4"/>
</dbReference>
<evidence type="ECO:0000313" key="3">
    <source>
        <dbReference type="RefSeq" id="XP_018850200.1"/>
    </source>
</evidence>
<feature type="region of interest" description="Disordered" evidence="1">
    <location>
        <begin position="231"/>
        <end position="434"/>
    </location>
</feature>
<organism evidence="2 3">
    <name type="scientific">Juglans regia</name>
    <name type="common">English walnut</name>
    <dbReference type="NCBI Taxonomy" id="51240"/>
    <lineage>
        <taxon>Eukaryota</taxon>
        <taxon>Viridiplantae</taxon>
        <taxon>Streptophyta</taxon>
        <taxon>Embryophyta</taxon>
        <taxon>Tracheophyta</taxon>
        <taxon>Spermatophyta</taxon>
        <taxon>Magnoliopsida</taxon>
        <taxon>eudicotyledons</taxon>
        <taxon>Gunneridae</taxon>
        <taxon>Pentapetalae</taxon>
        <taxon>rosids</taxon>
        <taxon>fabids</taxon>
        <taxon>Fagales</taxon>
        <taxon>Juglandaceae</taxon>
        <taxon>Juglans</taxon>
    </lineage>
</organism>
<feature type="compositionally biased region" description="Polar residues" evidence="1">
    <location>
        <begin position="231"/>
        <end position="244"/>
    </location>
</feature>
<dbReference type="Gramene" id="Jr04_03970_p1">
    <property type="protein sequence ID" value="cds.Jr04_03970_p1"/>
    <property type="gene ID" value="Jr04_03970"/>
</dbReference>
<feature type="compositionally biased region" description="Low complexity" evidence="1">
    <location>
        <begin position="324"/>
        <end position="354"/>
    </location>
</feature>